<dbReference type="PANTHER" id="PTHR31744:SF65">
    <property type="entry name" value="TRANSCRIPTION FACTOR JUNGBRUNNEN 1"/>
    <property type="match status" value="1"/>
</dbReference>
<dbReference type="Gene3D" id="2.170.150.80">
    <property type="entry name" value="NAC domain"/>
    <property type="match status" value="1"/>
</dbReference>
<dbReference type="PROSITE" id="PS51005">
    <property type="entry name" value="NAC"/>
    <property type="match status" value="1"/>
</dbReference>
<protein>
    <submittedName>
        <fullName evidence="7">Transcription factor JUNGBRUNNEN 1</fullName>
    </submittedName>
</protein>
<feature type="compositionally biased region" description="Basic and acidic residues" evidence="5">
    <location>
        <begin position="183"/>
        <end position="203"/>
    </location>
</feature>
<accession>A0AAW2KLX2</accession>
<keyword evidence="4" id="KW-0539">Nucleus</keyword>
<organism evidence="7">
    <name type="scientific">Sesamum radiatum</name>
    <name type="common">Black benniseed</name>
    <dbReference type="NCBI Taxonomy" id="300843"/>
    <lineage>
        <taxon>Eukaryota</taxon>
        <taxon>Viridiplantae</taxon>
        <taxon>Streptophyta</taxon>
        <taxon>Embryophyta</taxon>
        <taxon>Tracheophyta</taxon>
        <taxon>Spermatophyta</taxon>
        <taxon>Magnoliopsida</taxon>
        <taxon>eudicotyledons</taxon>
        <taxon>Gunneridae</taxon>
        <taxon>Pentapetalae</taxon>
        <taxon>asterids</taxon>
        <taxon>lamiids</taxon>
        <taxon>Lamiales</taxon>
        <taxon>Pedaliaceae</taxon>
        <taxon>Sesamum</taxon>
    </lineage>
</organism>
<comment type="caution">
    <text evidence="7">The sequence shown here is derived from an EMBL/GenBank/DDBJ whole genome shotgun (WGS) entry which is preliminary data.</text>
</comment>
<reference evidence="7" key="1">
    <citation type="submission" date="2020-06" db="EMBL/GenBank/DDBJ databases">
        <authorList>
            <person name="Li T."/>
            <person name="Hu X."/>
            <person name="Zhang T."/>
            <person name="Song X."/>
            <person name="Zhang H."/>
            <person name="Dai N."/>
            <person name="Sheng W."/>
            <person name="Hou X."/>
            <person name="Wei L."/>
        </authorList>
    </citation>
    <scope>NUCLEOTIDE SEQUENCE</scope>
    <source>
        <strain evidence="7">G02</strain>
        <tissue evidence="7">Leaf</tissue>
    </source>
</reference>
<proteinExistence type="predicted"/>
<dbReference type="GO" id="GO:0003677">
    <property type="term" value="F:DNA binding"/>
    <property type="evidence" value="ECO:0007669"/>
    <property type="project" value="UniProtKB-KW"/>
</dbReference>
<feature type="domain" description="NAC" evidence="6">
    <location>
        <begin position="37"/>
        <end position="205"/>
    </location>
</feature>
<dbReference type="Pfam" id="PF02365">
    <property type="entry name" value="NAM"/>
    <property type="match status" value="1"/>
</dbReference>
<keyword evidence="3" id="KW-0804">Transcription</keyword>
<evidence type="ECO:0000256" key="1">
    <source>
        <dbReference type="ARBA" id="ARBA00023015"/>
    </source>
</evidence>
<dbReference type="EMBL" id="JACGWJ010000028">
    <property type="protein sequence ID" value="KAL0307191.1"/>
    <property type="molecule type" value="Genomic_DNA"/>
</dbReference>
<dbReference type="GO" id="GO:0006355">
    <property type="term" value="P:regulation of DNA-templated transcription"/>
    <property type="evidence" value="ECO:0007669"/>
    <property type="project" value="InterPro"/>
</dbReference>
<dbReference type="SUPFAM" id="SSF101941">
    <property type="entry name" value="NAC domain"/>
    <property type="match status" value="1"/>
</dbReference>
<gene>
    <name evidence="7" type="ORF">Sradi_6136400</name>
</gene>
<reference evidence="7" key="2">
    <citation type="journal article" date="2024" name="Plant">
        <title>Genomic evolution and insights into agronomic trait innovations of Sesamum species.</title>
        <authorList>
            <person name="Miao H."/>
            <person name="Wang L."/>
            <person name="Qu L."/>
            <person name="Liu H."/>
            <person name="Sun Y."/>
            <person name="Le M."/>
            <person name="Wang Q."/>
            <person name="Wei S."/>
            <person name="Zheng Y."/>
            <person name="Lin W."/>
            <person name="Duan Y."/>
            <person name="Cao H."/>
            <person name="Xiong S."/>
            <person name="Wang X."/>
            <person name="Wei L."/>
            <person name="Li C."/>
            <person name="Ma Q."/>
            <person name="Ju M."/>
            <person name="Zhao R."/>
            <person name="Li G."/>
            <person name="Mu C."/>
            <person name="Tian Q."/>
            <person name="Mei H."/>
            <person name="Zhang T."/>
            <person name="Gao T."/>
            <person name="Zhang H."/>
        </authorList>
    </citation>
    <scope>NUCLEOTIDE SEQUENCE</scope>
    <source>
        <strain evidence="7">G02</strain>
    </source>
</reference>
<evidence type="ECO:0000313" key="7">
    <source>
        <dbReference type="EMBL" id="KAL0307191.1"/>
    </source>
</evidence>
<evidence type="ECO:0000259" key="6">
    <source>
        <dbReference type="PROSITE" id="PS51005"/>
    </source>
</evidence>
<keyword evidence="2" id="KW-0238">DNA-binding</keyword>
<dbReference type="AlphaFoldDB" id="A0AAW2KLX2"/>
<keyword evidence="1" id="KW-0805">Transcription regulation</keyword>
<dbReference type="InterPro" id="IPR003441">
    <property type="entry name" value="NAC-dom"/>
</dbReference>
<evidence type="ECO:0000256" key="5">
    <source>
        <dbReference type="SAM" id="MobiDB-lite"/>
    </source>
</evidence>
<evidence type="ECO:0000256" key="2">
    <source>
        <dbReference type="ARBA" id="ARBA00023125"/>
    </source>
</evidence>
<name>A0AAW2KLX2_SESRA</name>
<dbReference type="InterPro" id="IPR036093">
    <property type="entry name" value="NAC_dom_sf"/>
</dbReference>
<dbReference type="PANTHER" id="PTHR31744">
    <property type="entry name" value="PROTEIN CUP-SHAPED COTYLEDON 2-RELATED"/>
    <property type="match status" value="1"/>
</dbReference>
<evidence type="ECO:0000256" key="3">
    <source>
        <dbReference type="ARBA" id="ARBA00023163"/>
    </source>
</evidence>
<feature type="region of interest" description="Disordered" evidence="5">
    <location>
        <begin position="175"/>
        <end position="203"/>
    </location>
</feature>
<evidence type="ECO:0000256" key="4">
    <source>
        <dbReference type="ARBA" id="ARBA00023242"/>
    </source>
</evidence>
<sequence>MIVRHLKHIDGEEYSVAKEGRDNEGSEAAAAADNSSVLPGFRFHPTDEELVGFYLQRKVQGKSITLDLIKHLDIYKYDPWDLPKVSSSRGEKEWYFFCKRGRKYRNSVRPNRVTMTGSGFWKATGIDKPIHSASTSNNSKCCIIGLKKSLVYYRGNAGKGTKTDWMMHEFRLPPAPTHVDSSSSDHHHQEANSEEEYTSKEVHSTNWKHTINNIKTSMEDANSRTCSFESAGSNGRCINITSSTGEKEVIKNNLQELRSHYHNINPVEQISFARSTITSSSGSDLWAENGDHYEFLRNGNWDELESVIGGWHSIDPSKFQI</sequence>